<dbReference type="Gene3D" id="1.10.10.10">
    <property type="entry name" value="Winged helix-like DNA-binding domain superfamily/Winged helix DNA-binding domain"/>
    <property type="match status" value="1"/>
</dbReference>
<accession>A0ABV4DN59</accession>
<sequence length="154" mass="17542">MKLNKSVEQAVYVLLLLALQKDHRPLKSQVLSQNLQVSDSYLKNILIKLSHADLVQASASKQGGYQLAKPIDQISLKDVYFALDQQTKTITFSHLSKALFAEPEHIKESEQKIVQTLLAGEEAFYERLDELKLASLLHKEAYTTGVIDWEKRFE</sequence>
<dbReference type="InterPro" id="IPR000944">
    <property type="entry name" value="Tscrpt_reg_Rrf2"/>
</dbReference>
<protein>
    <submittedName>
        <fullName evidence="1">Rrf2 family transcriptional regulator</fullName>
    </submittedName>
</protein>
<gene>
    <name evidence="1" type="ORF">AALT52_03230</name>
</gene>
<dbReference type="NCBIfam" id="TIGR00738">
    <property type="entry name" value="rrf2_super"/>
    <property type="match status" value="1"/>
</dbReference>
<dbReference type="Proteomes" id="UP001565236">
    <property type="component" value="Unassembled WGS sequence"/>
</dbReference>
<dbReference type="InterPro" id="IPR036390">
    <property type="entry name" value="WH_DNA-bd_sf"/>
</dbReference>
<dbReference type="EMBL" id="JBCLUF010000008">
    <property type="protein sequence ID" value="MEY8661910.1"/>
    <property type="molecule type" value="Genomic_DNA"/>
</dbReference>
<dbReference type="SUPFAM" id="SSF46785">
    <property type="entry name" value="Winged helix' DNA-binding domain"/>
    <property type="match status" value="1"/>
</dbReference>
<comment type="caution">
    <text evidence="1">The sequence shown here is derived from an EMBL/GenBank/DDBJ whole genome shotgun (WGS) entry which is preliminary data.</text>
</comment>
<dbReference type="PANTHER" id="PTHR33221">
    <property type="entry name" value="WINGED HELIX-TURN-HELIX TRANSCRIPTIONAL REGULATOR, RRF2 FAMILY"/>
    <property type="match status" value="1"/>
</dbReference>
<dbReference type="PANTHER" id="PTHR33221:SF15">
    <property type="entry name" value="HTH-TYPE TRANSCRIPTIONAL REGULATOR YWGB-RELATED"/>
    <property type="match status" value="1"/>
</dbReference>
<evidence type="ECO:0000313" key="1">
    <source>
        <dbReference type="EMBL" id="MEY8661910.1"/>
    </source>
</evidence>
<dbReference type="RefSeq" id="WP_369941120.1">
    <property type="nucleotide sequence ID" value="NZ_JBCLUF010000008.1"/>
</dbReference>
<dbReference type="PROSITE" id="PS51197">
    <property type="entry name" value="HTH_RRF2_2"/>
    <property type="match status" value="1"/>
</dbReference>
<reference evidence="1 2" key="1">
    <citation type="submission" date="2024-03" db="EMBL/GenBank/DDBJ databases">
        <title>Mouse gut bacterial collection (mGBC) of GemPharmatech.</title>
        <authorList>
            <person name="He Y."/>
            <person name="Dong L."/>
            <person name="Wu D."/>
            <person name="Gao X."/>
            <person name="Lin Z."/>
        </authorList>
    </citation>
    <scope>NUCLEOTIDE SEQUENCE [LARGE SCALE GENOMIC DNA]</scope>
    <source>
        <strain evidence="1 2">15-30</strain>
    </source>
</reference>
<keyword evidence="2" id="KW-1185">Reference proteome</keyword>
<proteinExistence type="predicted"/>
<name>A0ABV4DN59_9LACO</name>
<evidence type="ECO:0000313" key="2">
    <source>
        <dbReference type="Proteomes" id="UP001565236"/>
    </source>
</evidence>
<dbReference type="Pfam" id="PF02082">
    <property type="entry name" value="Rrf2"/>
    <property type="match status" value="1"/>
</dbReference>
<dbReference type="InterPro" id="IPR036388">
    <property type="entry name" value="WH-like_DNA-bd_sf"/>
</dbReference>
<organism evidence="1 2">
    <name type="scientific">Ligilactobacillus faecis</name>
    <dbReference type="NCBI Taxonomy" id="762833"/>
    <lineage>
        <taxon>Bacteria</taxon>
        <taxon>Bacillati</taxon>
        <taxon>Bacillota</taxon>
        <taxon>Bacilli</taxon>
        <taxon>Lactobacillales</taxon>
        <taxon>Lactobacillaceae</taxon>
        <taxon>Ligilactobacillus</taxon>
    </lineage>
</organism>